<evidence type="ECO:0000313" key="3">
    <source>
        <dbReference type="Proteomes" id="UP000324585"/>
    </source>
</evidence>
<dbReference type="InterPro" id="IPR015425">
    <property type="entry name" value="FH2_Formin"/>
</dbReference>
<comment type="caution">
    <text evidence="2">The sequence shown here is derived from an EMBL/GenBank/DDBJ whole genome shotgun (WGS) entry which is preliminary data.</text>
</comment>
<dbReference type="PROSITE" id="PS51444">
    <property type="entry name" value="FH2"/>
    <property type="match status" value="2"/>
</dbReference>
<dbReference type="OrthoDB" id="427644at2759"/>
<sequence>MKLVDRVLNGARDAREKVKLGATAAAAADPTENDAELSKDRVRGDRARGATTAAASAAAAPAFSTRTLVGQYQGYKLYERTNETKDLVFFDDAGNFAYTADAARFGRKTGIPALNNDDLLKITSFRYVPKAKAGADVANDKSTANEQQQLPYDASRENVFSNSQQALDEARQRKLLALAELDTYDVEQDEAELQRQGHTDAGVAGPVPPQMLEASAATAPPAHAKLQAPPVPMSSATLVTLHWTKVRAEVVPGSIWDRLDVSFVQLDAREIEKLFSVVVKRSDIAQESEQATEILPFQRRLGISIVRSTLNMEPPEILEAARSGSCMNMTEETCTALLSLTPTDTELGDLQAKQYLVDRVDETDAFMLELAREPMLRECVTAALQCITFASNYDALVMRMKVVADACKEVLESTRLGLLLQIMLALGNTLNRDSKTLQNAKAVRIDQVMHLAQARSSRGDLTAFDVLVEVLLVKFPELVSIKTEMKVLYGNVDRLGIDSLKDQYDQFLMSKELVVNIVRQLSTAELRSGYPGIIARLNKFLESSSGGKKAELATKMHAKMNERLEKVMVLFCEKAPKSVSRQTDVFQALVDIGDALMTYQERAAWRRANQIRLGELSPDALAQVSADGDCSSVPLRNVHWTKIGDKLMTPEAIWQRSHSGANIGSDLFDPRVLAFYFGKSTAASVPLAVGSVSSSAAAGIREVLDARRKYMVAILVATIQPTPEQAIAMFLDPRLGLAAEETTVSALAQLAPEEHEIAALLQVPREQLDATEQYVRDLSQSPHAAMMKPKLEAILVMQGFQSNARLVVNDMNIMFRACEEIVRSQRLKRFLAVVLQVGNFLNQNHGNKGSALGFKIESMAGLLRTKSPLKAISLFEYVVRVAQRSARGNTRFESVPLSVELPTVSDAAAKDMETMLRVCSELDASLKTFKALYSSGEVDLSSELAAWEGELQRVRETKHKLEIMLAALCCYLGEKPVGPAAKNLSPARLCRRGAELIQMVHGFCIEEPNIVLTRAIEAYTQGTKRAPLQAGAGKMGAPQQADVVATTRPDGAQRDRTSVAMSFYIRTSAK</sequence>
<feature type="domain" description="FH2" evidence="1">
    <location>
        <begin position="625"/>
        <end position="1026"/>
    </location>
</feature>
<dbReference type="EMBL" id="VRMN01000004">
    <property type="protein sequence ID" value="KAA8494686.1"/>
    <property type="molecule type" value="Genomic_DNA"/>
</dbReference>
<reference evidence="3" key="1">
    <citation type="journal article" date="2019" name="Nat. Commun.">
        <title>Expansion of phycobilisome linker gene families in mesophilic red algae.</title>
        <authorList>
            <person name="Lee J."/>
            <person name="Kim D."/>
            <person name="Bhattacharya D."/>
            <person name="Yoon H.S."/>
        </authorList>
    </citation>
    <scope>NUCLEOTIDE SEQUENCE [LARGE SCALE GENOMIC DNA]</scope>
    <source>
        <strain evidence="3">CCMP 1328</strain>
    </source>
</reference>
<dbReference type="SUPFAM" id="SSF101447">
    <property type="entry name" value="Formin homology 2 domain (FH2 domain)"/>
    <property type="match status" value="2"/>
</dbReference>
<dbReference type="Proteomes" id="UP000324585">
    <property type="component" value="Unassembled WGS sequence"/>
</dbReference>
<name>A0A5J4YTK7_PORPP</name>
<dbReference type="PANTHER" id="PTHR45725">
    <property type="entry name" value="FORMIN HOMOLOGY 2 FAMILY MEMBER"/>
    <property type="match status" value="1"/>
</dbReference>
<evidence type="ECO:0000259" key="1">
    <source>
        <dbReference type="PROSITE" id="PS51444"/>
    </source>
</evidence>
<dbReference type="SMART" id="SM00498">
    <property type="entry name" value="FH2"/>
    <property type="match status" value="1"/>
</dbReference>
<keyword evidence="3" id="KW-1185">Reference proteome</keyword>
<dbReference type="PANTHER" id="PTHR45725:SF1">
    <property type="entry name" value="DISHEVELLED ASSOCIATED ACTIVATOR OF MORPHOGENESIS, ISOFORM D"/>
    <property type="match status" value="1"/>
</dbReference>
<gene>
    <name evidence="2" type="ORF">FVE85_2927</name>
</gene>
<dbReference type="AlphaFoldDB" id="A0A5J4YTK7"/>
<dbReference type="InterPro" id="IPR051425">
    <property type="entry name" value="Formin_Homology"/>
</dbReference>
<organism evidence="2 3">
    <name type="scientific">Porphyridium purpureum</name>
    <name type="common">Red alga</name>
    <name type="synonym">Porphyridium cruentum</name>
    <dbReference type="NCBI Taxonomy" id="35688"/>
    <lineage>
        <taxon>Eukaryota</taxon>
        <taxon>Rhodophyta</taxon>
        <taxon>Bangiophyceae</taxon>
        <taxon>Porphyridiales</taxon>
        <taxon>Porphyridiaceae</taxon>
        <taxon>Porphyridium</taxon>
    </lineage>
</organism>
<accession>A0A5J4YTK7</accession>
<evidence type="ECO:0000313" key="2">
    <source>
        <dbReference type="EMBL" id="KAA8494686.1"/>
    </source>
</evidence>
<protein>
    <submittedName>
        <fullName evidence="2">Formin-like protein 3</fullName>
    </submittedName>
</protein>
<feature type="domain" description="FH2" evidence="1">
    <location>
        <begin position="228"/>
        <end position="622"/>
    </location>
</feature>
<dbReference type="Gene3D" id="1.20.58.2220">
    <property type="entry name" value="Formin, FH2 domain"/>
    <property type="match status" value="2"/>
</dbReference>
<proteinExistence type="predicted"/>
<dbReference type="InterPro" id="IPR042201">
    <property type="entry name" value="FH2_Formin_sf"/>
</dbReference>
<dbReference type="Pfam" id="PF02181">
    <property type="entry name" value="FH2"/>
    <property type="match status" value="2"/>
</dbReference>